<dbReference type="GO" id="GO:0005634">
    <property type="term" value="C:nucleus"/>
    <property type="evidence" value="ECO:0007669"/>
    <property type="project" value="UniProtKB-SubCell"/>
</dbReference>
<organism evidence="7">
    <name type="scientific">Daucus carota subsp. sativus</name>
    <name type="common">Carrot</name>
    <dbReference type="NCBI Taxonomy" id="79200"/>
    <lineage>
        <taxon>Eukaryota</taxon>
        <taxon>Viridiplantae</taxon>
        <taxon>Streptophyta</taxon>
        <taxon>Embryophyta</taxon>
        <taxon>Tracheophyta</taxon>
        <taxon>Spermatophyta</taxon>
        <taxon>Magnoliopsida</taxon>
        <taxon>eudicotyledons</taxon>
        <taxon>Gunneridae</taxon>
        <taxon>Pentapetalae</taxon>
        <taxon>asterids</taxon>
        <taxon>campanulids</taxon>
        <taxon>Apiales</taxon>
        <taxon>Apiaceae</taxon>
        <taxon>Apioideae</taxon>
        <taxon>Scandiceae</taxon>
        <taxon>Daucinae</taxon>
        <taxon>Daucus</taxon>
        <taxon>Daucus sect. Daucus</taxon>
    </lineage>
</organism>
<dbReference type="InterPro" id="IPR036910">
    <property type="entry name" value="HMG_box_dom_sf"/>
</dbReference>
<dbReference type="OrthoDB" id="1919336at2759"/>
<dbReference type="InterPro" id="IPR031061">
    <property type="entry name" value="HMGB_plant"/>
</dbReference>
<dbReference type="GO" id="GO:0006325">
    <property type="term" value="P:chromatin organization"/>
    <property type="evidence" value="ECO:0007669"/>
    <property type="project" value="UniProtKB-ARBA"/>
</dbReference>
<dbReference type="EMBL" id="LNRQ01000009">
    <property type="protein sequence ID" value="KZM81944.1"/>
    <property type="molecule type" value="Genomic_DNA"/>
</dbReference>
<feature type="DNA-binding region" description="HMG box" evidence="5">
    <location>
        <begin position="84"/>
        <end position="146"/>
    </location>
</feature>
<dbReference type="GO" id="GO:0003682">
    <property type="term" value="F:chromatin binding"/>
    <property type="evidence" value="ECO:0007669"/>
    <property type="project" value="UniProtKB-ARBA"/>
</dbReference>
<dbReference type="PANTHER" id="PTHR46261:SF35">
    <property type="entry name" value="HIGH MOBILITY GROUP B PROTEIN 4-RELATED"/>
    <property type="match status" value="1"/>
</dbReference>
<dbReference type="GO" id="GO:0030527">
    <property type="term" value="F:structural constituent of chromatin"/>
    <property type="evidence" value="ECO:0007669"/>
    <property type="project" value="UniProtKB-ARBA"/>
</dbReference>
<dbReference type="InterPro" id="IPR009071">
    <property type="entry name" value="HMG_box_dom"/>
</dbReference>
<evidence type="ECO:0000256" key="1">
    <source>
        <dbReference type="ARBA" id="ARBA00004123"/>
    </source>
</evidence>
<accession>A0A175YE68</accession>
<dbReference type="GO" id="GO:0003677">
    <property type="term" value="F:DNA binding"/>
    <property type="evidence" value="ECO:0007669"/>
    <property type="project" value="UniProtKB-UniRule"/>
</dbReference>
<dbReference type="GO" id="GO:0000785">
    <property type="term" value="C:chromatin"/>
    <property type="evidence" value="ECO:0007669"/>
    <property type="project" value="UniProtKB-ARBA"/>
</dbReference>
<name>A0A175YE68_DAUCS</name>
<sequence length="146" mass="16736">MPEELRGVIMQKWRDMSDADKAPYVECAEELRAQGLTYLTAVNDEQEVYYKAKFGTTKKIAKSGKTKKVADKVCTTAVWSVIDDAYCLFMKDSKAKYCEKQSQREIMSEDLGEAIMQEWMDMSDADKAPYVERAEELRAQGLTYLD</sequence>
<evidence type="ECO:0000313" key="7">
    <source>
        <dbReference type="EMBL" id="KZM81944.1"/>
    </source>
</evidence>
<comment type="similarity">
    <text evidence="2">Belongs to the HMGB family.</text>
</comment>
<dbReference type="PANTHER" id="PTHR46261">
    <property type="entry name" value="HIGH MOBILITY GROUP B PROTEIN 4-RELATED"/>
    <property type="match status" value="1"/>
</dbReference>
<dbReference type="Pfam" id="PF09011">
    <property type="entry name" value="HMG_box_2"/>
    <property type="match status" value="1"/>
</dbReference>
<reference evidence="7" key="1">
    <citation type="journal article" date="2016" name="Nat. Genet.">
        <title>A high-quality carrot genome assembly provides new insights into carotenoid accumulation and asterid genome evolution.</title>
        <authorList>
            <person name="Iorizzo M."/>
            <person name="Ellison S."/>
            <person name="Senalik D."/>
            <person name="Zeng P."/>
            <person name="Satapoomin P."/>
            <person name="Huang J."/>
            <person name="Bowman M."/>
            <person name="Iovene M."/>
            <person name="Sanseverino W."/>
            <person name="Cavagnaro P."/>
            <person name="Yildiz M."/>
            <person name="Macko-Podgorni A."/>
            <person name="Moranska E."/>
            <person name="Grzebelus E."/>
            <person name="Grzebelus D."/>
            <person name="Ashrafi H."/>
            <person name="Zheng Z."/>
            <person name="Cheng S."/>
            <person name="Spooner D."/>
            <person name="Van Deynze A."/>
            <person name="Simon P."/>
        </authorList>
    </citation>
    <scope>NUCLEOTIDE SEQUENCE [LARGE SCALE GENOMIC DNA]</scope>
    <source>
        <tissue evidence="7">Leaf</tissue>
    </source>
</reference>
<protein>
    <recommendedName>
        <fullName evidence="6">HMG box domain-containing protein</fullName>
    </recommendedName>
</protein>
<keyword evidence="3 5" id="KW-0238">DNA-binding</keyword>
<evidence type="ECO:0000256" key="3">
    <source>
        <dbReference type="ARBA" id="ARBA00023125"/>
    </source>
</evidence>
<dbReference type="SUPFAM" id="SSF47095">
    <property type="entry name" value="HMG-box"/>
    <property type="match status" value="2"/>
</dbReference>
<dbReference type="AlphaFoldDB" id="A0A175YE68"/>
<evidence type="ECO:0000256" key="2">
    <source>
        <dbReference type="ARBA" id="ARBA00008774"/>
    </source>
</evidence>
<evidence type="ECO:0000259" key="6">
    <source>
        <dbReference type="PROSITE" id="PS50118"/>
    </source>
</evidence>
<proteinExistence type="inferred from homology"/>
<evidence type="ECO:0000256" key="5">
    <source>
        <dbReference type="PROSITE-ProRule" id="PRU00267"/>
    </source>
</evidence>
<comment type="caution">
    <text evidence="7">The sequence shown here is derived from an EMBL/GenBank/DDBJ whole genome shotgun (WGS) entry which is preliminary data.</text>
</comment>
<gene>
    <name evidence="7" type="ORF">DCAR_029557</name>
</gene>
<keyword evidence="4 5" id="KW-0539">Nucleus</keyword>
<dbReference type="Gene3D" id="1.10.30.10">
    <property type="entry name" value="High mobility group box domain"/>
    <property type="match status" value="1"/>
</dbReference>
<dbReference type="STRING" id="79200.A0A175YE68"/>
<dbReference type="PROSITE" id="PS50118">
    <property type="entry name" value="HMG_BOX_2"/>
    <property type="match status" value="1"/>
</dbReference>
<evidence type="ECO:0000256" key="4">
    <source>
        <dbReference type="ARBA" id="ARBA00023242"/>
    </source>
</evidence>
<feature type="domain" description="HMG box" evidence="6">
    <location>
        <begin position="84"/>
        <end position="146"/>
    </location>
</feature>
<comment type="subcellular location">
    <subcellularLocation>
        <location evidence="1">Nucleus</location>
    </subcellularLocation>
</comment>
<dbReference type="Gramene" id="KZM81944">
    <property type="protein sequence ID" value="KZM81944"/>
    <property type="gene ID" value="DCAR_029557"/>
</dbReference>